<gene>
    <name evidence="3" type="ORF">L2725_13600</name>
</gene>
<organism evidence="3 4">
    <name type="scientific">Shewanella corallii</name>
    <dbReference type="NCBI Taxonomy" id="560080"/>
    <lineage>
        <taxon>Bacteria</taxon>
        <taxon>Pseudomonadati</taxon>
        <taxon>Pseudomonadota</taxon>
        <taxon>Gammaproteobacteria</taxon>
        <taxon>Alteromonadales</taxon>
        <taxon>Shewanellaceae</taxon>
        <taxon>Shewanella</taxon>
    </lineage>
</organism>
<dbReference type="CDD" id="cd00291">
    <property type="entry name" value="SirA_YedF_YeeD"/>
    <property type="match status" value="1"/>
</dbReference>
<evidence type="ECO:0000313" key="3">
    <source>
        <dbReference type="EMBL" id="MCL2914806.1"/>
    </source>
</evidence>
<dbReference type="SUPFAM" id="SSF64307">
    <property type="entry name" value="SirA-like"/>
    <property type="match status" value="1"/>
</dbReference>
<dbReference type="PANTHER" id="PTHR33279">
    <property type="entry name" value="SULFUR CARRIER PROTEIN YEDF-RELATED"/>
    <property type="match status" value="1"/>
</dbReference>
<comment type="similarity">
    <text evidence="1">Belongs to the sulfur carrier protein TusA family.</text>
</comment>
<dbReference type="Proteomes" id="UP001202831">
    <property type="component" value="Unassembled WGS sequence"/>
</dbReference>
<protein>
    <submittedName>
        <fullName evidence="3">Sulfurtransferase TusA family protein</fullName>
    </submittedName>
</protein>
<proteinExistence type="inferred from homology"/>
<accession>A0ABT0NAB5</accession>
<keyword evidence="4" id="KW-1185">Reference proteome</keyword>
<name>A0ABT0NAB5_9GAMM</name>
<dbReference type="PANTHER" id="PTHR33279:SF19">
    <property type="entry name" value="SSL1707 PROTEIN"/>
    <property type="match status" value="1"/>
</dbReference>
<dbReference type="InterPro" id="IPR036868">
    <property type="entry name" value="TusA-like_sf"/>
</dbReference>
<dbReference type="Gene3D" id="3.30.110.40">
    <property type="entry name" value="TusA-like domain"/>
    <property type="match status" value="1"/>
</dbReference>
<reference evidence="3 4" key="1">
    <citation type="submission" date="2022-01" db="EMBL/GenBank/DDBJ databases">
        <title>Whole genome-based taxonomy of the Shewanellaceae.</title>
        <authorList>
            <person name="Martin-Rodriguez A.J."/>
        </authorList>
    </citation>
    <scope>NUCLEOTIDE SEQUENCE [LARGE SCALE GENOMIC DNA]</scope>
    <source>
        <strain evidence="3 4">DSM 21332</strain>
    </source>
</reference>
<dbReference type="EMBL" id="JAKIKT010000005">
    <property type="protein sequence ID" value="MCL2914806.1"/>
    <property type="molecule type" value="Genomic_DNA"/>
</dbReference>
<dbReference type="InterPro" id="IPR001455">
    <property type="entry name" value="TusA-like"/>
</dbReference>
<dbReference type="RefSeq" id="WP_248937120.1">
    <property type="nucleotide sequence ID" value="NZ_JAKIKT010000005.1"/>
</dbReference>
<evidence type="ECO:0000313" key="4">
    <source>
        <dbReference type="Proteomes" id="UP001202831"/>
    </source>
</evidence>
<comment type="caution">
    <text evidence="3">The sequence shown here is derived from an EMBL/GenBank/DDBJ whole genome shotgun (WGS) entry which is preliminary data.</text>
</comment>
<evidence type="ECO:0000256" key="1">
    <source>
        <dbReference type="ARBA" id="ARBA00008984"/>
    </source>
</evidence>
<sequence length="74" mass="7892">MEFIDLTAFRCPIPLVRVKMTLKGLAPGSQLHVLLSDQGSRSDVPAFLKKQGHSVETSITAEGALALVVTKSEG</sequence>
<feature type="domain" description="UPF0033" evidence="2">
    <location>
        <begin position="4"/>
        <end position="28"/>
    </location>
</feature>
<evidence type="ECO:0000259" key="2">
    <source>
        <dbReference type="PROSITE" id="PS01148"/>
    </source>
</evidence>
<dbReference type="PROSITE" id="PS01148">
    <property type="entry name" value="UPF0033"/>
    <property type="match status" value="1"/>
</dbReference>
<dbReference type="Pfam" id="PF01206">
    <property type="entry name" value="TusA"/>
    <property type="match status" value="1"/>
</dbReference>